<evidence type="ECO:0000313" key="1">
    <source>
        <dbReference type="EMBL" id="ABD10992.1"/>
    </source>
</evidence>
<name>Q2JCK0_FRACC</name>
<reference evidence="1 2" key="1">
    <citation type="journal article" date="2007" name="Genome Res.">
        <title>Genome characteristics of facultatively symbiotic Frankia sp. strains reflect host range and host plant biogeography.</title>
        <authorList>
            <person name="Normand P."/>
            <person name="Lapierre P."/>
            <person name="Tisa L.S."/>
            <person name="Gogarten J.P."/>
            <person name="Alloisio N."/>
            <person name="Bagnarol E."/>
            <person name="Bassi C.A."/>
            <person name="Berry A.M."/>
            <person name="Bickhart D.M."/>
            <person name="Choisne N."/>
            <person name="Couloux A."/>
            <person name="Cournoyer B."/>
            <person name="Cruveiller S."/>
            <person name="Daubin V."/>
            <person name="Demange N."/>
            <person name="Francino M.P."/>
            <person name="Goltsman E."/>
            <person name="Huang Y."/>
            <person name="Kopp O.R."/>
            <person name="Labarre L."/>
            <person name="Lapidus A."/>
            <person name="Lavire C."/>
            <person name="Marechal J."/>
            <person name="Martinez M."/>
            <person name="Mastronunzio J.E."/>
            <person name="Mullin B.C."/>
            <person name="Niemann J."/>
            <person name="Pujic P."/>
            <person name="Rawnsley T."/>
            <person name="Rouy Z."/>
            <person name="Schenowitz C."/>
            <person name="Sellstedt A."/>
            <person name="Tavares F."/>
            <person name="Tomkins J.P."/>
            <person name="Vallenet D."/>
            <person name="Valverde C."/>
            <person name="Wall L.G."/>
            <person name="Wang Y."/>
            <person name="Medigue C."/>
            <person name="Benson D.R."/>
        </authorList>
    </citation>
    <scope>NUCLEOTIDE SEQUENCE [LARGE SCALE GENOMIC DNA]</scope>
    <source>
        <strain evidence="2">DSM 45818 / CECT 9043 / CcI3</strain>
    </source>
</reference>
<dbReference type="RefSeq" id="WP_011436055.1">
    <property type="nucleotide sequence ID" value="NC_007777.1"/>
</dbReference>
<protein>
    <submittedName>
        <fullName evidence="1">Uncharacterized protein</fullName>
    </submittedName>
</protein>
<gene>
    <name evidence="1" type="ordered locus">Francci3_1616</name>
</gene>
<organism evidence="1 2">
    <name type="scientific">Frankia casuarinae (strain DSM 45818 / CECT 9043 / HFP020203 / CcI3)</name>
    <dbReference type="NCBI Taxonomy" id="106370"/>
    <lineage>
        <taxon>Bacteria</taxon>
        <taxon>Bacillati</taxon>
        <taxon>Actinomycetota</taxon>
        <taxon>Actinomycetes</taxon>
        <taxon>Frankiales</taxon>
        <taxon>Frankiaceae</taxon>
        <taxon>Frankia</taxon>
    </lineage>
</organism>
<dbReference type="EMBL" id="CP000249">
    <property type="protein sequence ID" value="ABD10992.1"/>
    <property type="molecule type" value="Genomic_DNA"/>
</dbReference>
<dbReference type="AlphaFoldDB" id="Q2JCK0"/>
<keyword evidence="2" id="KW-1185">Reference proteome</keyword>
<dbReference type="Proteomes" id="UP000001937">
    <property type="component" value="Chromosome"/>
</dbReference>
<sequence length="181" mass="19590">MTANTGGGPLSHLPVAGADVEIWGINDFLAADERRPTSFITNFGNWQVPDPVAAALASRVAHLEWFHDTGELVAIGDVPHRGAATVEIPRVEGAVGELADMVAGPFGSGGISFRTADGAVREFPEMVVSEGTRVAVLAVIKQGPRVHGVLWDWHRWHRRPEGWAWLEERLLSTRRTTGGND</sequence>
<accession>Q2JCK0</accession>
<dbReference type="HOGENOM" id="CLU_1486995_0_0_11"/>
<evidence type="ECO:0000313" key="2">
    <source>
        <dbReference type="Proteomes" id="UP000001937"/>
    </source>
</evidence>
<proteinExistence type="predicted"/>
<dbReference type="KEGG" id="fra:Francci3_1616"/>
<dbReference type="OrthoDB" id="154293at2"/>